<evidence type="ECO:0008006" key="4">
    <source>
        <dbReference type="Google" id="ProtNLM"/>
    </source>
</evidence>
<keyword evidence="2" id="KW-0808">Transferase</keyword>
<name>A0A382HSH9_9ZZZZ</name>
<dbReference type="EMBL" id="UINC01063074">
    <property type="protein sequence ID" value="SVB90316.1"/>
    <property type="molecule type" value="Genomic_DNA"/>
</dbReference>
<dbReference type="InterPro" id="IPR029063">
    <property type="entry name" value="SAM-dependent_MTases_sf"/>
</dbReference>
<organism evidence="3">
    <name type="scientific">marine metagenome</name>
    <dbReference type="NCBI Taxonomy" id="408172"/>
    <lineage>
        <taxon>unclassified sequences</taxon>
        <taxon>metagenomes</taxon>
        <taxon>ecological metagenomes</taxon>
    </lineage>
</organism>
<evidence type="ECO:0000256" key="2">
    <source>
        <dbReference type="ARBA" id="ARBA00022679"/>
    </source>
</evidence>
<dbReference type="GO" id="GO:0032259">
    <property type="term" value="P:methylation"/>
    <property type="evidence" value="ECO:0007669"/>
    <property type="project" value="UniProtKB-KW"/>
</dbReference>
<reference evidence="3" key="1">
    <citation type="submission" date="2018-05" db="EMBL/GenBank/DDBJ databases">
        <authorList>
            <person name="Lanie J.A."/>
            <person name="Ng W.-L."/>
            <person name="Kazmierczak K.M."/>
            <person name="Andrzejewski T.M."/>
            <person name="Davidsen T.M."/>
            <person name="Wayne K.J."/>
            <person name="Tettelin H."/>
            <person name="Glass J.I."/>
            <person name="Rusch D."/>
            <person name="Podicherti R."/>
            <person name="Tsui H.-C.T."/>
            <person name="Winkler M.E."/>
        </authorList>
    </citation>
    <scope>NUCLEOTIDE SEQUENCE</scope>
</reference>
<dbReference type="Gene3D" id="3.40.50.150">
    <property type="entry name" value="Vaccinia Virus protein VP39"/>
    <property type="match status" value="1"/>
</dbReference>
<gene>
    <name evidence="3" type="ORF">METZ01_LOCUS243170</name>
</gene>
<evidence type="ECO:0000256" key="1">
    <source>
        <dbReference type="ARBA" id="ARBA00022603"/>
    </source>
</evidence>
<accession>A0A382HSH9</accession>
<dbReference type="SUPFAM" id="SSF53335">
    <property type="entry name" value="S-adenosyl-L-methionine-dependent methyltransferases"/>
    <property type="match status" value="1"/>
</dbReference>
<keyword evidence="1" id="KW-0489">Methyltransferase</keyword>
<proteinExistence type="predicted"/>
<feature type="non-terminal residue" evidence="3">
    <location>
        <position position="49"/>
    </location>
</feature>
<dbReference type="AlphaFoldDB" id="A0A382HSH9"/>
<dbReference type="GO" id="GO:0008168">
    <property type="term" value="F:methyltransferase activity"/>
    <property type="evidence" value="ECO:0007669"/>
    <property type="project" value="UniProtKB-KW"/>
</dbReference>
<sequence length="49" mass="5300">MRVVELFAGVGGFRIGLEGAPGSQTETGFRVIWANQWEPSTNVQHAAQV</sequence>
<dbReference type="Pfam" id="PF00145">
    <property type="entry name" value="DNA_methylase"/>
    <property type="match status" value="1"/>
</dbReference>
<protein>
    <recommendedName>
        <fullName evidence="4">DNA (cytosine-5-)-methyltransferase</fullName>
    </recommendedName>
</protein>
<evidence type="ECO:0000313" key="3">
    <source>
        <dbReference type="EMBL" id="SVB90316.1"/>
    </source>
</evidence>
<dbReference type="InterPro" id="IPR001525">
    <property type="entry name" value="C5_MeTfrase"/>
</dbReference>